<accession>A0ABW5IJC2</accession>
<reference evidence="3" key="1">
    <citation type="journal article" date="2019" name="Int. J. Syst. Evol. Microbiol.">
        <title>The Global Catalogue of Microorganisms (GCM) 10K type strain sequencing project: providing services to taxonomists for standard genome sequencing and annotation.</title>
        <authorList>
            <consortium name="The Broad Institute Genomics Platform"/>
            <consortium name="The Broad Institute Genome Sequencing Center for Infectious Disease"/>
            <person name="Wu L."/>
            <person name="Ma J."/>
        </authorList>
    </citation>
    <scope>NUCLEOTIDE SEQUENCE [LARGE SCALE GENOMIC DNA]</scope>
    <source>
        <strain evidence="3">KCTC 42498</strain>
    </source>
</reference>
<keyword evidence="3" id="KW-1185">Reference proteome</keyword>
<name>A0ABW5IJC2_9BACT</name>
<dbReference type="SUPFAM" id="SSF49464">
    <property type="entry name" value="Carboxypeptidase regulatory domain-like"/>
    <property type="match status" value="1"/>
</dbReference>
<dbReference type="EMBL" id="JBHULU010000004">
    <property type="protein sequence ID" value="MFD2513017.1"/>
    <property type="molecule type" value="Genomic_DNA"/>
</dbReference>
<comment type="caution">
    <text evidence="2">The sequence shown here is derived from an EMBL/GenBank/DDBJ whole genome shotgun (WGS) entry which is preliminary data.</text>
</comment>
<organism evidence="2 3">
    <name type="scientific">Pontibacter locisalis</name>
    <dbReference type="NCBI Taxonomy" id="1719035"/>
    <lineage>
        <taxon>Bacteria</taxon>
        <taxon>Pseudomonadati</taxon>
        <taxon>Bacteroidota</taxon>
        <taxon>Cytophagia</taxon>
        <taxon>Cytophagales</taxon>
        <taxon>Hymenobacteraceae</taxon>
        <taxon>Pontibacter</taxon>
    </lineage>
</organism>
<evidence type="ECO:0000313" key="3">
    <source>
        <dbReference type="Proteomes" id="UP001597544"/>
    </source>
</evidence>
<dbReference type="InterPro" id="IPR037066">
    <property type="entry name" value="Plug_dom_sf"/>
</dbReference>
<dbReference type="Proteomes" id="UP001597544">
    <property type="component" value="Unassembled WGS sequence"/>
</dbReference>
<protein>
    <submittedName>
        <fullName evidence="2">Carboxypeptidase-like regulatory domain-containing protein</fullName>
    </submittedName>
</protein>
<dbReference type="InterPro" id="IPR012910">
    <property type="entry name" value="Plug_dom"/>
</dbReference>
<dbReference type="Pfam" id="PF13715">
    <property type="entry name" value="CarbopepD_reg_2"/>
    <property type="match status" value="1"/>
</dbReference>
<feature type="domain" description="TonB-dependent receptor plug" evidence="1">
    <location>
        <begin position="154"/>
        <end position="241"/>
    </location>
</feature>
<proteinExistence type="predicted"/>
<dbReference type="RefSeq" id="WP_377503476.1">
    <property type="nucleotide sequence ID" value="NZ_JBHULU010000004.1"/>
</dbReference>
<evidence type="ECO:0000313" key="2">
    <source>
        <dbReference type="EMBL" id="MFD2513017.1"/>
    </source>
</evidence>
<sequence>MKLNYYLMHLLGLVLLCLPFVSTGQELTQTIRGRIIDKESQEPLIGATVAIVTTNPAIGASTDATGAFRLDKVPVGRHTLRVSYVGYEEQVLPELLLGSGKELVLSIGLSESFSKLQEVVISAEEQSKGNPLNEMAMISSRSIAVEETKRYAASINDPARAAQNFAGVGTSDDQSNEIVVRGNSPRGVLWRIEGIEVPNPSHFAEEGAAGGAISILSVNMLENSDFYTGAFPAEYGNALSGIFDIRLRNGNNEKREYAFQAGLLGVDFAAEGPLKPGSKGSYLANYRYSTLAILNKIGIKITGDASPVFQDFSYKVFLPTEKAGTFSFWGIGGLSEQDMKASRNVEEWESYWDRFDQSFKGNMGAAGISHMLFLDKDDYLETSVAISANSNKIAVDSLATDFSSTPFYHQRFLYNTARFSTLYNRKVNNRHTFRTGLILSRLGFDAFAEGPNEDDQQERLVEQTGNTYLSQGYAQWKYRLTEELTLNTGIHALYLGLNGNTSLEPRLGLKWQVNAARSFSAGFGLHSRHEAMSTYFAQQRLQGDTYTQPNKNLGFTRAAHYVLGYDQMLREDLRLKVETYYQHLYKVPVGAEPGNSLSTLNYEDGFITDSLVNTGTGRNYGLEMTLEKFFTNNYYFLVTSSLYDSRYTGADGIERDTRFNGNYIVNLLAGKEFKVGKNRQNLIGTSFKILSSGGNRFTPINLEKSRETGREQLQEDQRYAIQADNYFRSDIKVSYRKNKPKASYIVSLDIQNITNRLNIRGIHYDRTKEEVVTIYQNGLIPVLNYRIEF</sequence>
<dbReference type="Gene3D" id="2.60.40.1120">
    <property type="entry name" value="Carboxypeptidase-like, regulatory domain"/>
    <property type="match status" value="1"/>
</dbReference>
<dbReference type="Gene3D" id="2.170.130.10">
    <property type="entry name" value="TonB-dependent receptor, plug domain"/>
    <property type="match status" value="1"/>
</dbReference>
<dbReference type="InterPro" id="IPR008969">
    <property type="entry name" value="CarboxyPept-like_regulatory"/>
</dbReference>
<gene>
    <name evidence="2" type="ORF">ACFSRY_04010</name>
</gene>
<dbReference type="SUPFAM" id="SSF56935">
    <property type="entry name" value="Porins"/>
    <property type="match status" value="1"/>
</dbReference>
<dbReference type="Pfam" id="PF07715">
    <property type="entry name" value="Plug"/>
    <property type="match status" value="1"/>
</dbReference>
<evidence type="ECO:0000259" key="1">
    <source>
        <dbReference type="Pfam" id="PF07715"/>
    </source>
</evidence>